<name>A0A3D4VB69_9BACT</name>
<evidence type="ECO:0000313" key="2">
    <source>
        <dbReference type="Proteomes" id="UP000264071"/>
    </source>
</evidence>
<proteinExistence type="predicted"/>
<organism evidence="1 2">
    <name type="scientific">Gemmatimonas aurantiaca</name>
    <dbReference type="NCBI Taxonomy" id="173480"/>
    <lineage>
        <taxon>Bacteria</taxon>
        <taxon>Pseudomonadati</taxon>
        <taxon>Gemmatimonadota</taxon>
        <taxon>Gemmatimonadia</taxon>
        <taxon>Gemmatimonadales</taxon>
        <taxon>Gemmatimonadaceae</taxon>
        <taxon>Gemmatimonas</taxon>
    </lineage>
</organism>
<dbReference type="EMBL" id="DPIY01000009">
    <property type="protein sequence ID" value="HCT57577.1"/>
    <property type="molecule type" value="Genomic_DNA"/>
</dbReference>
<dbReference type="Proteomes" id="UP000264071">
    <property type="component" value="Unassembled WGS sequence"/>
</dbReference>
<gene>
    <name evidence="1" type="ORF">DGD08_10300</name>
</gene>
<sequence>MREYRRPDGIGSTRSAITLDVEIGQVVCVTLPLPPGFNGMLDLAKKRTRRTRNGGWMKRSLPVVYDQHLERYEIEMLATLHQAGVRPPAIPWDAWALPRAHFRLDAHRDRIEMLGGLKWPVDALVRQGYFKDDSHNVLVEICVPTWEVNPARSGVDVYLERRA</sequence>
<dbReference type="AlphaFoldDB" id="A0A3D4VB69"/>
<protein>
    <submittedName>
        <fullName evidence="1">Uncharacterized protein</fullName>
    </submittedName>
</protein>
<accession>A0A3D4VB69</accession>
<evidence type="ECO:0000313" key="1">
    <source>
        <dbReference type="EMBL" id="HCT57577.1"/>
    </source>
</evidence>
<comment type="caution">
    <text evidence="1">The sequence shown here is derived from an EMBL/GenBank/DDBJ whole genome shotgun (WGS) entry which is preliminary data.</text>
</comment>
<reference evidence="1 2" key="1">
    <citation type="journal article" date="2018" name="Nat. Biotechnol.">
        <title>A standardized bacterial taxonomy based on genome phylogeny substantially revises the tree of life.</title>
        <authorList>
            <person name="Parks D.H."/>
            <person name="Chuvochina M."/>
            <person name="Waite D.W."/>
            <person name="Rinke C."/>
            <person name="Skarshewski A."/>
            <person name="Chaumeil P.A."/>
            <person name="Hugenholtz P."/>
        </authorList>
    </citation>
    <scope>NUCLEOTIDE SEQUENCE [LARGE SCALE GENOMIC DNA]</scope>
    <source>
        <strain evidence="1">UBA8844</strain>
    </source>
</reference>